<gene>
    <name evidence="1" type="ORF">SCARR_05617</name>
</gene>
<evidence type="ECO:0000313" key="1">
    <source>
        <dbReference type="EMBL" id="VGO23510.1"/>
    </source>
</evidence>
<name>A0A6C2UT49_9BACT</name>
<dbReference type="AlphaFoldDB" id="A0A6C2UT49"/>
<proteinExistence type="predicted"/>
<reference evidence="1 2" key="1">
    <citation type="submission" date="2019-04" db="EMBL/GenBank/DDBJ databases">
        <authorList>
            <person name="Van Vliet M D."/>
        </authorList>
    </citation>
    <scope>NUCLEOTIDE SEQUENCE [LARGE SCALE GENOMIC DNA]</scope>
    <source>
        <strain evidence="1 2">F21</strain>
    </source>
</reference>
<evidence type="ECO:0000313" key="2">
    <source>
        <dbReference type="Proteomes" id="UP000346198"/>
    </source>
</evidence>
<dbReference type="RefSeq" id="WP_136065942.1">
    <property type="nucleotide sequence ID" value="NZ_CAAHFH010000004.1"/>
</dbReference>
<organism evidence="1 2">
    <name type="scientific">Pontiella sulfatireligans</name>
    <dbReference type="NCBI Taxonomy" id="2750658"/>
    <lineage>
        <taxon>Bacteria</taxon>
        <taxon>Pseudomonadati</taxon>
        <taxon>Kiritimatiellota</taxon>
        <taxon>Kiritimatiellia</taxon>
        <taxon>Kiritimatiellales</taxon>
        <taxon>Pontiellaceae</taxon>
        <taxon>Pontiella</taxon>
    </lineage>
</organism>
<keyword evidence="2" id="KW-1185">Reference proteome</keyword>
<dbReference type="EMBL" id="CAAHFH010000004">
    <property type="protein sequence ID" value="VGO23510.1"/>
    <property type="molecule type" value="Genomic_DNA"/>
</dbReference>
<protein>
    <submittedName>
        <fullName evidence="1">Uncharacterized protein</fullName>
    </submittedName>
</protein>
<sequence>MIRKTTVLFCLIVATCAAEFQSLGKQELELPITEKKRVIAHYMPAAVFFKGCRVPDNCIPAYASRDGAAAEIGGLVQAVPMSGILRPGVSLDEAVEHEIRAAKLAGLDGFQFFYPFGGRGLLKQYNHTISAFYRVAEEKFPDFRLTLCLCCSECKLDEAEAIERWSQSIRELLDECRESPAWLKTPDGRYLFYTWCPDGLVGSIETHHKTFRQPELIADTASVYRRLADACGIRAAIIYHLRKHENKAVLKAALDHFPAVWGWTDSYAADDGWAEVAKECGLRNRTYTQTVYPDYYTSKLYNLDSHNMIHRLRDVLEVPFGKLGRETQNCGVTHVYRNLLDPAVELDPPLINVATWNDFGEGHHLAPEINHNFAFGVLLNHYKRRWLDLPVEGEWTAVFYKKYSSDARPTTFDFHINEKKSCGESEDVIELVTHLNSSAQLELSGQSLGRVDRGLYVKRVPIRSGSVLLQVKRAGKTVLSVKGDEWITDKPYRTDRLTYGKSSLFNFYFKTLYGDAEPPVSDEYNQEAQ</sequence>
<dbReference type="Proteomes" id="UP000346198">
    <property type="component" value="Unassembled WGS sequence"/>
</dbReference>
<dbReference type="Gene3D" id="3.20.20.80">
    <property type="entry name" value="Glycosidases"/>
    <property type="match status" value="1"/>
</dbReference>
<accession>A0A6C2UT49</accession>